<evidence type="ECO:0000313" key="2">
    <source>
        <dbReference type="Proteomes" id="UP000309038"/>
    </source>
</evidence>
<keyword evidence="2" id="KW-1185">Reference proteome</keyword>
<dbReference type="InterPro" id="IPR043750">
    <property type="entry name" value="DUF5695"/>
</dbReference>
<organism evidence="1 2">
    <name type="scientific">Hermanssonia centrifuga</name>
    <dbReference type="NCBI Taxonomy" id="98765"/>
    <lineage>
        <taxon>Eukaryota</taxon>
        <taxon>Fungi</taxon>
        <taxon>Dikarya</taxon>
        <taxon>Basidiomycota</taxon>
        <taxon>Agaricomycotina</taxon>
        <taxon>Agaricomycetes</taxon>
        <taxon>Polyporales</taxon>
        <taxon>Meruliaceae</taxon>
        <taxon>Hermanssonia</taxon>
    </lineage>
</organism>
<sequence>MKQFAQPSAAEVAKLETFINVTLWGSIQNSDGSVKKSVYFYEPDLVPNYSYPTSIDWSNWWSWNQAASYATDRAYDYVHVTAAYWSLYRVARNYPSLVKIHTWQWYLNQAVFTVVRMTNGDVGYADDGLMDETVIRFLLDDLKREGLTANATLVESRMQARAANWATERYPYVNFVLPVVFAHTSFRSFGSEMAWDSTGQEGVYAWSKYFNDTVTAENVINSVIAYQPTVPHWGYNGNARRYWDNIYGGKLQRIERQIHHYGSGLNALPLMSQYQSSPDDYYLLRVAFGGISGPTTNIDQGGFASASFHSFADTLMWDAYSGDYGPNFVGHSLGMGTFIINHPDFGWQALGGNVLSTSPVVRVQPRDTLRRRVFISPLGTLLSLDAGAFSMITFDPTTKSVSLTIVPAAEGAPSAASAPHGRLVVSQTALIPNVRLLKPSKPLTQDAGAWVIPFSSGSATVTLT</sequence>
<protein>
    <submittedName>
        <fullName evidence="1">Uncharacterized protein</fullName>
    </submittedName>
</protein>
<name>A0A4S4KLE4_9APHY</name>
<evidence type="ECO:0000313" key="1">
    <source>
        <dbReference type="EMBL" id="THG99285.1"/>
    </source>
</evidence>
<dbReference type="Proteomes" id="UP000309038">
    <property type="component" value="Unassembled WGS sequence"/>
</dbReference>
<dbReference type="Pfam" id="PF18951">
    <property type="entry name" value="DUF5695"/>
    <property type="match status" value="1"/>
</dbReference>
<gene>
    <name evidence="1" type="ORF">EW026_g3022</name>
</gene>
<dbReference type="EMBL" id="SGPJ01000085">
    <property type="protein sequence ID" value="THG99285.1"/>
    <property type="molecule type" value="Genomic_DNA"/>
</dbReference>
<proteinExistence type="predicted"/>
<dbReference type="AlphaFoldDB" id="A0A4S4KLE4"/>
<accession>A0A4S4KLE4</accession>
<comment type="caution">
    <text evidence="1">The sequence shown here is derived from an EMBL/GenBank/DDBJ whole genome shotgun (WGS) entry which is preliminary data.</text>
</comment>
<reference evidence="1 2" key="1">
    <citation type="submission" date="2019-02" db="EMBL/GenBank/DDBJ databases">
        <title>Genome sequencing of the rare red list fungi Phlebia centrifuga.</title>
        <authorList>
            <person name="Buettner E."/>
            <person name="Kellner H."/>
        </authorList>
    </citation>
    <scope>NUCLEOTIDE SEQUENCE [LARGE SCALE GENOMIC DNA]</scope>
    <source>
        <strain evidence="1 2">DSM 108282</strain>
    </source>
</reference>